<name>A0A8J7Q3F9_9BACT</name>
<gene>
    <name evidence="6" type="ORF">J3U88_02840</name>
</gene>
<evidence type="ECO:0000256" key="1">
    <source>
        <dbReference type="ARBA" id="ARBA00005417"/>
    </source>
</evidence>
<dbReference type="Proteomes" id="UP000664417">
    <property type="component" value="Unassembled WGS sequence"/>
</dbReference>
<evidence type="ECO:0000256" key="4">
    <source>
        <dbReference type="ARBA" id="ARBA00022840"/>
    </source>
</evidence>
<dbReference type="Pfam" id="PF00005">
    <property type="entry name" value="ABC_tran"/>
    <property type="match status" value="1"/>
</dbReference>
<dbReference type="InterPro" id="IPR017911">
    <property type="entry name" value="MacB-like_ATP-bd"/>
</dbReference>
<evidence type="ECO:0000313" key="7">
    <source>
        <dbReference type="Proteomes" id="UP000664417"/>
    </source>
</evidence>
<evidence type="ECO:0000259" key="5">
    <source>
        <dbReference type="PROSITE" id="PS50893"/>
    </source>
</evidence>
<comment type="similarity">
    <text evidence="1">Belongs to the ABC transporter superfamily.</text>
</comment>
<dbReference type="InterPro" id="IPR003439">
    <property type="entry name" value="ABC_transporter-like_ATP-bd"/>
</dbReference>
<proteinExistence type="inferred from homology"/>
<sequence>MVEAKLEVRAIHKTFESADKPVLCDLNLSLSGGDSLAVIGPSGSGKSTLLNIIGTLDTPDQGALELSGRDPFSLDEPDLARFRNNAVGFVFQDHHLLPQYSVMENVLLPVLAFGNVNDTFLARAKSLLDRVGLGHRLDYRPEKLSGGERQRTALARAQIMNPPLLLADEPTGNLDGETAQQAGDLLLELHREANNILIVVTHSEALAARMQQCMRLVDGRLEPVAPVG</sequence>
<comment type="caution">
    <text evidence="6">The sequence shown here is derived from an EMBL/GenBank/DDBJ whole genome shotgun (WGS) entry which is preliminary data.</text>
</comment>
<dbReference type="RefSeq" id="WP_207856618.1">
    <property type="nucleotide sequence ID" value="NZ_JAFREP010000002.1"/>
</dbReference>
<dbReference type="GO" id="GO:0022857">
    <property type="term" value="F:transmembrane transporter activity"/>
    <property type="evidence" value="ECO:0007669"/>
    <property type="project" value="TreeGrafter"/>
</dbReference>
<evidence type="ECO:0000256" key="3">
    <source>
        <dbReference type="ARBA" id="ARBA00022741"/>
    </source>
</evidence>
<dbReference type="InterPro" id="IPR003593">
    <property type="entry name" value="AAA+_ATPase"/>
</dbReference>
<dbReference type="SMART" id="SM00382">
    <property type="entry name" value="AAA"/>
    <property type="match status" value="1"/>
</dbReference>
<dbReference type="AlphaFoldDB" id="A0A8J7Q3F9"/>
<dbReference type="EMBL" id="JAFREP010000002">
    <property type="protein sequence ID" value="MBO1317382.1"/>
    <property type="molecule type" value="Genomic_DNA"/>
</dbReference>
<dbReference type="PROSITE" id="PS50893">
    <property type="entry name" value="ABC_TRANSPORTER_2"/>
    <property type="match status" value="1"/>
</dbReference>
<dbReference type="SUPFAM" id="SSF52540">
    <property type="entry name" value="P-loop containing nucleoside triphosphate hydrolases"/>
    <property type="match status" value="1"/>
</dbReference>
<dbReference type="InterPro" id="IPR015854">
    <property type="entry name" value="ABC_transpr_LolD-like"/>
</dbReference>
<dbReference type="CDD" id="cd03255">
    <property type="entry name" value="ABC_MJ0796_LolCDE_FtsE"/>
    <property type="match status" value="1"/>
</dbReference>
<dbReference type="PANTHER" id="PTHR24220">
    <property type="entry name" value="IMPORT ATP-BINDING PROTEIN"/>
    <property type="match status" value="1"/>
</dbReference>
<accession>A0A8J7Q3F9</accession>
<keyword evidence="4 6" id="KW-0067">ATP-binding</keyword>
<feature type="domain" description="ABC transporter" evidence="5">
    <location>
        <begin position="6"/>
        <end position="227"/>
    </location>
</feature>
<protein>
    <submittedName>
        <fullName evidence="6">ABC transporter ATP-binding protein</fullName>
    </submittedName>
</protein>
<evidence type="ECO:0000256" key="2">
    <source>
        <dbReference type="ARBA" id="ARBA00022448"/>
    </source>
</evidence>
<keyword evidence="2" id="KW-0813">Transport</keyword>
<organism evidence="6 7">
    <name type="scientific">Acanthopleuribacter pedis</name>
    <dbReference type="NCBI Taxonomy" id="442870"/>
    <lineage>
        <taxon>Bacteria</taxon>
        <taxon>Pseudomonadati</taxon>
        <taxon>Acidobacteriota</taxon>
        <taxon>Holophagae</taxon>
        <taxon>Acanthopleuribacterales</taxon>
        <taxon>Acanthopleuribacteraceae</taxon>
        <taxon>Acanthopleuribacter</taxon>
    </lineage>
</organism>
<keyword evidence="3" id="KW-0547">Nucleotide-binding</keyword>
<dbReference type="GO" id="GO:0005886">
    <property type="term" value="C:plasma membrane"/>
    <property type="evidence" value="ECO:0007669"/>
    <property type="project" value="TreeGrafter"/>
</dbReference>
<evidence type="ECO:0000313" key="6">
    <source>
        <dbReference type="EMBL" id="MBO1317382.1"/>
    </source>
</evidence>
<dbReference type="PANTHER" id="PTHR24220:SF689">
    <property type="entry name" value="LIPOPROTEIN-RELEASING SYSTEM ATP-BINDING PROTEIN LOLD"/>
    <property type="match status" value="1"/>
</dbReference>
<dbReference type="GO" id="GO:0005524">
    <property type="term" value="F:ATP binding"/>
    <property type="evidence" value="ECO:0007669"/>
    <property type="project" value="UniProtKB-KW"/>
</dbReference>
<dbReference type="InterPro" id="IPR027417">
    <property type="entry name" value="P-loop_NTPase"/>
</dbReference>
<dbReference type="GO" id="GO:0016887">
    <property type="term" value="F:ATP hydrolysis activity"/>
    <property type="evidence" value="ECO:0007669"/>
    <property type="project" value="InterPro"/>
</dbReference>
<reference evidence="6" key="1">
    <citation type="submission" date="2021-03" db="EMBL/GenBank/DDBJ databases">
        <authorList>
            <person name="Wang G."/>
        </authorList>
    </citation>
    <scope>NUCLEOTIDE SEQUENCE</scope>
    <source>
        <strain evidence="6">KCTC 12899</strain>
    </source>
</reference>
<keyword evidence="7" id="KW-1185">Reference proteome</keyword>
<dbReference type="Gene3D" id="3.40.50.300">
    <property type="entry name" value="P-loop containing nucleotide triphosphate hydrolases"/>
    <property type="match status" value="1"/>
</dbReference>